<keyword evidence="3" id="KW-1185">Reference proteome</keyword>
<dbReference type="Pfam" id="PF12937">
    <property type="entry name" value="F-box-like"/>
    <property type="match status" value="1"/>
</dbReference>
<dbReference type="InterPro" id="IPR036047">
    <property type="entry name" value="F-box-like_dom_sf"/>
</dbReference>
<name>A0A8E2AKT3_9APHY</name>
<protein>
    <recommendedName>
        <fullName evidence="1">F-box domain-containing protein</fullName>
    </recommendedName>
</protein>
<sequence length="541" mass="60645">MSRVLVRRACNTMLPVHRLPPEILTRIFYYAPESSIPRDKVIWIPTIFRMKDVIVLAAVCRHWRDVVIGAAILWSSVNRPVASGGHMKRSSGVGLNCQLSKELGDNNMLRLTEFLTNNGRRIRELHVMGPDRSPPLSFPLHEAQFDAKKLEVVSLIGSSTTPGLFEAPVLNLHRLVISNSESKLPTGQLAQLTQLCLSKIETIHITEVLELLSRAPSLQDVHLVDSLRKDEEDGLYRENIPLRNLRRLSIRENDPVPIFSLLSYLLLEPSTALRIRYGYSRACQLSTSKLPSSLFPISEPILRISIIRRGISLKFIGASPTSGIRLEWLITYREDAHLPSSIYAQLFPGANPHQVSLIWADSYSKSLPSGLVRALPESVTTLVTSTAYLEFLMSEFEVEDPTGHVPCHNLSTIHVLIDRQRSRVDLALSKICPFMTTIAGQRAKLGCPLERIVLTSFNNEDGEKLKLAGINALKRAVKIVEHEAYSELPIMEMPPICTAGDGTWWPSWTDQWRDAGPDVLADWAHSDFSLYSDEESNPDSD</sequence>
<dbReference type="Proteomes" id="UP000250043">
    <property type="component" value="Unassembled WGS sequence"/>
</dbReference>
<evidence type="ECO:0000313" key="2">
    <source>
        <dbReference type="EMBL" id="OCH86331.1"/>
    </source>
</evidence>
<organism evidence="2 3">
    <name type="scientific">Obba rivulosa</name>
    <dbReference type="NCBI Taxonomy" id="1052685"/>
    <lineage>
        <taxon>Eukaryota</taxon>
        <taxon>Fungi</taxon>
        <taxon>Dikarya</taxon>
        <taxon>Basidiomycota</taxon>
        <taxon>Agaricomycotina</taxon>
        <taxon>Agaricomycetes</taxon>
        <taxon>Polyporales</taxon>
        <taxon>Gelatoporiaceae</taxon>
        <taxon>Obba</taxon>
    </lineage>
</organism>
<proteinExistence type="predicted"/>
<accession>A0A8E2AKT3</accession>
<dbReference type="InterPro" id="IPR001810">
    <property type="entry name" value="F-box_dom"/>
</dbReference>
<dbReference type="SUPFAM" id="SSF81383">
    <property type="entry name" value="F-box domain"/>
    <property type="match status" value="1"/>
</dbReference>
<dbReference type="AlphaFoldDB" id="A0A8E2AKT3"/>
<evidence type="ECO:0000313" key="3">
    <source>
        <dbReference type="Proteomes" id="UP000250043"/>
    </source>
</evidence>
<feature type="domain" description="F-box" evidence="1">
    <location>
        <begin position="17"/>
        <end position="78"/>
    </location>
</feature>
<dbReference type="EMBL" id="KV722533">
    <property type="protein sequence ID" value="OCH86331.1"/>
    <property type="molecule type" value="Genomic_DNA"/>
</dbReference>
<reference evidence="2 3" key="1">
    <citation type="submission" date="2016-07" db="EMBL/GenBank/DDBJ databases">
        <title>Draft genome of the white-rot fungus Obba rivulosa 3A-2.</title>
        <authorList>
            <consortium name="DOE Joint Genome Institute"/>
            <person name="Miettinen O."/>
            <person name="Riley R."/>
            <person name="Acob R."/>
            <person name="Barry K."/>
            <person name="Cullen D."/>
            <person name="De Vries R."/>
            <person name="Hainaut M."/>
            <person name="Hatakka A."/>
            <person name="Henrissat B."/>
            <person name="Hilden K."/>
            <person name="Kuo R."/>
            <person name="Labutti K."/>
            <person name="Lipzen A."/>
            <person name="Makela M.R."/>
            <person name="Sandor L."/>
            <person name="Spatafora J.W."/>
            <person name="Grigoriev I.V."/>
            <person name="Hibbett D.S."/>
        </authorList>
    </citation>
    <scope>NUCLEOTIDE SEQUENCE [LARGE SCALE GENOMIC DNA]</scope>
    <source>
        <strain evidence="2 3">3A-2</strain>
    </source>
</reference>
<evidence type="ECO:0000259" key="1">
    <source>
        <dbReference type="Pfam" id="PF12937"/>
    </source>
</evidence>
<gene>
    <name evidence="2" type="ORF">OBBRIDRAFT_806854</name>
</gene>
<dbReference type="OrthoDB" id="2752736at2759"/>
<dbReference type="Gene3D" id="1.20.1280.50">
    <property type="match status" value="1"/>
</dbReference>